<dbReference type="InterPro" id="IPR050796">
    <property type="entry name" value="SCF_F-box_component"/>
</dbReference>
<dbReference type="SMART" id="SM00256">
    <property type="entry name" value="FBOX"/>
    <property type="match status" value="1"/>
</dbReference>
<dbReference type="InterPro" id="IPR001810">
    <property type="entry name" value="F-box_dom"/>
</dbReference>
<gene>
    <name evidence="2" type="ORF">AXG93_131s1380</name>
</gene>
<evidence type="ECO:0000313" key="3">
    <source>
        <dbReference type="Proteomes" id="UP000077202"/>
    </source>
</evidence>
<evidence type="ECO:0000259" key="1">
    <source>
        <dbReference type="PROSITE" id="PS50181"/>
    </source>
</evidence>
<proteinExistence type="predicted"/>
<dbReference type="Pfam" id="PF00646">
    <property type="entry name" value="F-box"/>
    <property type="match status" value="1"/>
</dbReference>
<evidence type="ECO:0000313" key="2">
    <source>
        <dbReference type="EMBL" id="OAE26428.1"/>
    </source>
</evidence>
<dbReference type="PANTHER" id="PTHR31672">
    <property type="entry name" value="BNACNNG10540D PROTEIN"/>
    <property type="match status" value="1"/>
</dbReference>
<feature type="domain" description="F-box" evidence="1">
    <location>
        <begin position="14"/>
        <end position="60"/>
    </location>
</feature>
<dbReference type="InterPro" id="IPR036047">
    <property type="entry name" value="F-box-like_dom_sf"/>
</dbReference>
<dbReference type="EMBL" id="LVLJ01002188">
    <property type="protein sequence ID" value="OAE26428.1"/>
    <property type="molecule type" value="Genomic_DNA"/>
</dbReference>
<dbReference type="AlphaFoldDB" id="A0A176W034"/>
<comment type="caution">
    <text evidence="2">The sequence shown here is derived from an EMBL/GenBank/DDBJ whole genome shotgun (WGS) entry which is preliminary data.</text>
</comment>
<protein>
    <recommendedName>
        <fullName evidence="1">F-box domain-containing protein</fullName>
    </recommendedName>
</protein>
<name>A0A176W034_MARPO</name>
<dbReference type="InterPro" id="IPR011043">
    <property type="entry name" value="Gal_Oxase/kelch_b-propeller"/>
</dbReference>
<sequence>MEARAPADGANLDSKLWETLPTELLERVLSKLPFPSLVKFRAVSKKWNAMIISPNLAPRTPEPKSVLLHLRDYYEGNFSGTLDCGTSCLSILNSRTNRWEDRALPWSWCSYRLVASDGGLFCFSGNENSEDFVVCNVLTKQQKFLSLPAPLLPPLPQGASFSRPHEYMLTGMVVNSGHYKLVVAGMHVAGSRTTLLYDSATCTWKASAPVPRLRSQIEGGDWVGDERSVVCNGKLYWYVAEVNGGYTIVKAVLQFDLQNETWSKAQESREAYCMWHFQIALYKHNVMLVHLNHDDDWPLQCEEWPGKAELLGLGPEMRSMPPEMFRAIKEKQKANGRAYCGDRSEREIWAFSPSLHAFV</sequence>
<dbReference type="PROSITE" id="PS50181">
    <property type="entry name" value="FBOX"/>
    <property type="match status" value="1"/>
</dbReference>
<accession>A0A176W034</accession>
<dbReference type="SUPFAM" id="SSF81383">
    <property type="entry name" value="F-box domain"/>
    <property type="match status" value="1"/>
</dbReference>
<dbReference type="SUPFAM" id="SSF50965">
    <property type="entry name" value="Galactose oxidase, central domain"/>
    <property type="match status" value="1"/>
</dbReference>
<reference evidence="2" key="1">
    <citation type="submission" date="2016-03" db="EMBL/GenBank/DDBJ databases">
        <title>Mechanisms controlling the formation of the plant cell surface in tip-growing cells are functionally conserved among land plants.</title>
        <authorList>
            <person name="Honkanen S."/>
            <person name="Jones V.A."/>
            <person name="Morieri G."/>
            <person name="Champion C."/>
            <person name="Hetherington A.J."/>
            <person name="Kelly S."/>
            <person name="Saint-Marcoux D."/>
            <person name="Proust H."/>
            <person name="Prescott H."/>
            <person name="Dolan L."/>
        </authorList>
    </citation>
    <scope>NUCLEOTIDE SEQUENCE [LARGE SCALE GENOMIC DNA]</scope>
    <source>
        <tissue evidence="2">Whole gametophyte</tissue>
    </source>
</reference>
<dbReference type="Gene3D" id="2.120.10.80">
    <property type="entry name" value="Kelch-type beta propeller"/>
    <property type="match status" value="1"/>
</dbReference>
<dbReference type="Gene3D" id="1.20.1280.50">
    <property type="match status" value="1"/>
</dbReference>
<dbReference type="InterPro" id="IPR015915">
    <property type="entry name" value="Kelch-typ_b-propeller"/>
</dbReference>
<dbReference type="PANTHER" id="PTHR31672:SF2">
    <property type="entry name" value="F-BOX DOMAIN-CONTAINING PROTEIN"/>
    <property type="match status" value="1"/>
</dbReference>
<dbReference type="Proteomes" id="UP000077202">
    <property type="component" value="Unassembled WGS sequence"/>
</dbReference>
<organism evidence="2 3">
    <name type="scientific">Marchantia polymorpha subsp. ruderalis</name>
    <dbReference type="NCBI Taxonomy" id="1480154"/>
    <lineage>
        <taxon>Eukaryota</taxon>
        <taxon>Viridiplantae</taxon>
        <taxon>Streptophyta</taxon>
        <taxon>Embryophyta</taxon>
        <taxon>Marchantiophyta</taxon>
        <taxon>Marchantiopsida</taxon>
        <taxon>Marchantiidae</taxon>
        <taxon>Marchantiales</taxon>
        <taxon>Marchantiaceae</taxon>
        <taxon>Marchantia</taxon>
    </lineage>
</organism>
<keyword evidence="3" id="KW-1185">Reference proteome</keyword>